<dbReference type="PANTHER" id="PTHR24155">
    <property type="entry name" value="OSTEOCLAST-STIMULATING FACTOR 1"/>
    <property type="match status" value="1"/>
</dbReference>
<comment type="subcellular location">
    <subcellularLocation>
        <location evidence="1">Cytoplasm</location>
    </subcellularLocation>
</comment>
<keyword evidence="2" id="KW-0963">Cytoplasm</keyword>
<dbReference type="Pfam" id="PF12796">
    <property type="entry name" value="Ank_2"/>
    <property type="match status" value="1"/>
</dbReference>
<dbReference type="GO" id="GO:0007165">
    <property type="term" value="P:signal transduction"/>
    <property type="evidence" value="ECO:0007669"/>
    <property type="project" value="TreeGrafter"/>
</dbReference>
<organism evidence="5 6">
    <name type="scientific">Adineta steineri</name>
    <dbReference type="NCBI Taxonomy" id="433720"/>
    <lineage>
        <taxon>Eukaryota</taxon>
        <taxon>Metazoa</taxon>
        <taxon>Spiralia</taxon>
        <taxon>Gnathifera</taxon>
        <taxon>Rotifera</taxon>
        <taxon>Eurotatoria</taxon>
        <taxon>Bdelloidea</taxon>
        <taxon>Adinetida</taxon>
        <taxon>Adinetidae</taxon>
        <taxon>Adineta</taxon>
    </lineage>
</organism>
<comment type="caution">
    <text evidence="5">The sequence shown here is derived from an EMBL/GenBank/DDBJ whole genome shotgun (WGS) entry which is preliminary data.</text>
</comment>
<dbReference type="Proteomes" id="UP000663881">
    <property type="component" value="Unassembled WGS sequence"/>
</dbReference>
<evidence type="ECO:0000256" key="2">
    <source>
        <dbReference type="ARBA" id="ARBA00022490"/>
    </source>
</evidence>
<protein>
    <submittedName>
        <fullName evidence="5">Uncharacterized protein</fullName>
    </submittedName>
</protein>
<dbReference type="Gene3D" id="1.25.40.20">
    <property type="entry name" value="Ankyrin repeat-containing domain"/>
    <property type="match status" value="1"/>
</dbReference>
<dbReference type="PANTHER" id="PTHR24155:SF10">
    <property type="entry name" value="OSTEOCLAST-STIMULATING FACTOR 1"/>
    <property type="match status" value="1"/>
</dbReference>
<dbReference type="InterPro" id="IPR002110">
    <property type="entry name" value="Ankyrin_rpt"/>
</dbReference>
<gene>
    <name evidence="5" type="ORF">OKA104_LOCUS52293</name>
</gene>
<evidence type="ECO:0000256" key="4">
    <source>
        <dbReference type="PROSITE-ProRule" id="PRU00023"/>
    </source>
</evidence>
<feature type="repeat" description="ANK" evidence="4">
    <location>
        <begin position="45"/>
        <end position="77"/>
    </location>
</feature>
<evidence type="ECO:0000256" key="3">
    <source>
        <dbReference type="ARBA" id="ARBA00022737"/>
    </source>
</evidence>
<dbReference type="EMBL" id="CAJOAY010030076">
    <property type="protein sequence ID" value="CAF4416960.1"/>
    <property type="molecule type" value="Genomic_DNA"/>
</dbReference>
<dbReference type="PROSITE" id="PS50088">
    <property type="entry name" value="ANK_REPEAT"/>
    <property type="match status" value="2"/>
</dbReference>
<keyword evidence="3" id="KW-0677">Repeat</keyword>
<evidence type="ECO:0000313" key="6">
    <source>
        <dbReference type="Proteomes" id="UP000663881"/>
    </source>
</evidence>
<keyword evidence="4" id="KW-0040">ANK repeat</keyword>
<dbReference type="AlphaFoldDB" id="A0A820Q9T7"/>
<evidence type="ECO:0000256" key="1">
    <source>
        <dbReference type="ARBA" id="ARBA00004496"/>
    </source>
</evidence>
<dbReference type="SMART" id="SM00248">
    <property type="entry name" value="ANK"/>
    <property type="match status" value="3"/>
</dbReference>
<sequence length="107" mass="11713">MCLFLVEESTEKLVNALHDAAKRANIEFLQQSLANKASVLGLDKAGNTPFHWACYSGDMDCVKLLLPLSLSIINQKNNVGDTPLHVASWKNHADIVQILLENGDAIV</sequence>
<dbReference type="SUPFAM" id="SSF48403">
    <property type="entry name" value="Ankyrin repeat"/>
    <property type="match status" value="1"/>
</dbReference>
<evidence type="ECO:0000313" key="5">
    <source>
        <dbReference type="EMBL" id="CAF4416960.1"/>
    </source>
</evidence>
<accession>A0A820Q9T7</accession>
<feature type="repeat" description="ANK" evidence="4">
    <location>
        <begin position="79"/>
        <end position="107"/>
    </location>
</feature>
<reference evidence="5" key="1">
    <citation type="submission" date="2021-02" db="EMBL/GenBank/DDBJ databases">
        <authorList>
            <person name="Nowell W R."/>
        </authorList>
    </citation>
    <scope>NUCLEOTIDE SEQUENCE</scope>
</reference>
<name>A0A820Q9T7_9BILA</name>
<dbReference type="GO" id="GO:0005737">
    <property type="term" value="C:cytoplasm"/>
    <property type="evidence" value="ECO:0007669"/>
    <property type="project" value="UniProtKB-SubCell"/>
</dbReference>
<dbReference type="InterPro" id="IPR036770">
    <property type="entry name" value="Ankyrin_rpt-contain_sf"/>
</dbReference>
<dbReference type="PROSITE" id="PS50297">
    <property type="entry name" value="ANK_REP_REGION"/>
    <property type="match status" value="2"/>
</dbReference>
<proteinExistence type="predicted"/>